<feature type="region of interest" description="Disordered" evidence="11">
    <location>
        <begin position="559"/>
        <end position="597"/>
    </location>
</feature>
<dbReference type="PROSITE" id="PS50011">
    <property type="entry name" value="PROTEIN_KINASE_DOM"/>
    <property type="match status" value="1"/>
</dbReference>
<feature type="compositionally biased region" description="Basic and acidic residues" evidence="11">
    <location>
        <begin position="664"/>
        <end position="676"/>
    </location>
</feature>
<reference evidence="13 14" key="1">
    <citation type="submission" date="2018-05" db="EMBL/GenBank/DDBJ databases">
        <title>Draft genome sequence of Scytalidium lignicola DSM 105466, a ubiquitous saprotrophic fungus.</title>
        <authorList>
            <person name="Buettner E."/>
            <person name="Gebauer A.M."/>
            <person name="Hofrichter M."/>
            <person name="Liers C."/>
            <person name="Kellner H."/>
        </authorList>
    </citation>
    <scope>NUCLEOTIDE SEQUENCE [LARGE SCALE GENOMIC DNA]</scope>
    <source>
        <strain evidence="13 14">DSM 105466</strain>
    </source>
</reference>
<dbReference type="InterPro" id="IPR050629">
    <property type="entry name" value="STE20/SPS1-PAK"/>
</dbReference>
<name>A0A3E2HSW0_SCYLI</name>
<dbReference type="PROSITE" id="PS00108">
    <property type="entry name" value="PROTEIN_KINASE_ST"/>
    <property type="match status" value="1"/>
</dbReference>
<feature type="region of interest" description="Disordered" evidence="11">
    <location>
        <begin position="1285"/>
        <end position="1351"/>
    </location>
</feature>
<dbReference type="EMBL" id="NCSJ02000002">
    <property type="protein sequence ID" value="RFU36061.1"/>
    <property type="molecule type" value="Genomic_DNA"/>
</dbReference>
<dbReference type="EC" id="2.7.11.1" evidence="2"/>
<dbReference type="InterPro" id="IPR000719">
    <property type="entry name" value="Prot_kinase_dom"/>
</dbReference>
<dbReference type="GO" id="GO:0005737">
    <property type="term" value="C:cytoplasm"/>
    <property type="evidence" value="ECO:0007669"/>
    <property type="project" value="TreeGrafter"/>
</dbReference>
<organism evidence="13 14">
    <name type="scientific">Scytalidium lignicola</name>
    <name type="common">Hyphomycete</name>
    <dbReference type="NCBI Taxonomy" id="5539"/>
    <lineage>
        <taxon>Eukaryota</taxon>
        <taxon>Fungi</taxon>
        <taxon>Dikarya</taxon>
        <taxon>Ascomycota</taxon>
        <taxon>Pezizomycotina</taxon>
        <taxon>Leotiomycetes</taxon>
        <taxon>Leotiomycetes incertae sedis</taxon>
        <taxon>Scytalidium</taxon>
    </lineage>
</organism>
<evidence type="ECO:0000256" key="2">
    <source>
        <dbReference type="ARBA" id="ARBA00012513"/>
    </source>
</evidence>
<keyword evidence="3" id="KW-0723">Serine/threonine-protein kinase</keyword>
<feature type="region of interest" description="Disordered" evidence="11">
    <location>
        <begin position="220"/>
        <end position="288"/>
    </location>
</feature>
<feature type="region of interest" description="Disordered" evidence="11">
    <location>
        <begin position="33"/>
        <end position="52"/>
    </location>
</feature>
<feature type="compositionally biased region" description="Polar residues" evidence="11">
    <location>
        <begin position="33"/>
        <end position="51"/>
    </location>
</feature>
<feature type="non-terminal residue" evidence="13">
    <location>
        <position position="1"/>
    </location>
</feature>
<feature type="compositionally biased region" description="Polar residues" evidence="11">
    <location>
        <begin position="220"/>
        <end position="229"/>
    </location>
</feature>
<evidence type="ECO:0000256" key="9">
    <source>
        <dbReference type="ARBA" id="ARBA00048679"/>
    </source>
</evidence>
<feature type="region of interest" description="Disordered" evidence="11">
    <location>
        <begin position="789"/>
        <end position="826"/>
    </location>
</feature>
<feature type="binding site" evidence="10">
    <location>
        <position position="961"/>
    </location>
    <ligand>
        <name>ATP</name>
        <dbReference type="ChEBI" id="CHEBI:30616"/>
    </ligand>
</feature>
<protein>
    <recommendedName>
        <fullName evidence="2">non-specific serine/threonine protein kinase</fullName>
        <ecNumber evidence="2">2.7.11.1</ecNumber>
    </recommendedName>
</protein>
<feature type="region of interest" description="Disordered" evidence="11">
    <location>
        <begin position="1387"/>
        <end position="1415"/>
    </location>
</feature>
<dbReference type="SUPFAM" id="SSF56112">
    <property type="entry name" value="Protein kinase-like (PK-like)"/>
    <property type="match status" value="1"/>
</dbReference>
<comment type="caution">
    <text evidence="13">The sequence shown here is derived from an EMBL/GenBank/DDBJ whole genome shotgun (WGS) entry which is preliminary data.</text>
</comment>
<feature type="compositionally biased region" description="Polar residues" evidence="11">
    <location>
        <begin position="1540"/>
        <end position="1550"/>
    </location>
</feature>
<dbReference type="OrthoDB" id="248923at2759"/>
<comment type="similarity">
    <text evidence="1">Belongs to the protein kinase superfamily. STE Ser/Thr protein kinase family. STE20 subfamily.</text>
</comment>
<keyword evidence="6" id="KW-0418">Kinase</keyword>
<dbReference type="InterPro" id="IPR008271">
    <property type="entry name" value="Ser/Thr_kinase_AS"/>
</dbReference>
<feature type="region of interest" description="Disordered" evidence="11">
    <location>
        <begin position="643"/>
        <end position="699"/>
    </location>
</feature>
<dbReference type="InterPro" id="IPR011009">
    <property type="entry name" value="Kinase-like_dom_sf"/>
</dbReference>
<feature type="region of interest" description="Disordered" evidence="11">
    <location>
        <begin position="516"/>
        <end position="540"/>
    </location>
</feature>
<dbReference type="Pfam" id="PF00069">
    <property type="entry name" value="Pkinase"/>
    <property type="match status" value="1"/>
</dbReference>
<gene>
    <name evidence="13" type="ORF">B7463_g271</name>
</gene>
<dbReference type="Proteomes" id="UP000258309">
    <property type="component" value="Unassembled WGS sequence"/>
</dbReference>
<evidence type="ECO:0000313" key="13">
    <source>
        <dbReference type="EMBL" id="RFU36061.1"/>
    </source>
</evidence>
<feature type="compositionally biased region" description="Low complexity" evidence="11">
    <location>
        <begin position="252"/>
        <end position="261"/>
    </location>
</feature>
<feature type="region of interest" description="Disordered" evidence="11">
    <location>
        <begin position="470"/>
        <end position="489"/>
    </location>
</feature>
<dbReference type="PANTHER" id="PTHR48012">
    <property type="entry name" value="STERILE20-LIKE KINASE, ISOFORM B-RELATED"/>
    <property type="match status" value="1"/>
</dbReference>
<evidence type="ECO:0000256" key="5">
    <source>
        <dbReference type="ARBA" id="ARBA00022741"/>
    </source>
</evidence>
<proteinExistence type="inferred from homology"/>
<feature type="compositionally biased region" description="Polar residues" evidence="11">
    <location>
        <begin position="677"/>
        <end position="693"/>
    </location>
</feature>
<feature type="compositionally biased region" description="Polar residues" evidence="11">
    <location>
        <begin position="790"/>
        <end position="810"/>
    </location>
</feature>
<comment type="catalytic activity">
    <reaction evidence="9">
        <text>L-seryl-[protein] + ATP = O-phospho-L-seryl-[protein] + ADP + H(+)</text>
        <dbReference type="Rhea" id="RHEA:17989"/>
        <dbReference type="Rhea" id="RHEA-COMP:9863"/>
        <dbReference type="Rhea" id="RHEA-COMP:11604"/>
        <dbReference type="ChEBI" id="CHEBI:15378"/>
        <dbReference type="ChEBI" id="CHEBI:29999"/>
        <dbReference type="ChEBI" id="CHEBI:30616"/>
        <dbReference type="ChEBI" id="CHEBI:83421"/>
        <dbReference type="ChEBI" id="CHEBI:456216"/>
        <dbReference type="EC" id="2.7.11.1"/>
    </reaction>
</comment>
<evidence type="ECO:0000313" key="14">
    <source>
        <dbReference type="Proteomes" id="UP000258309"/>
    </source>
</evidence>
<evidence type="ECO:0000256" key="6">
    <source>
        <dbReference type="ARBA" id="ARBA00022777"/>
    </source>
</evidence>
<accession>A0A3E2HSW0</accession>
<sequence>MDKPPIPPWSELRRNRQVISDRACSESFQAMEGNTSVLLQPETSSYSNSNSRKFKEILSPQFRVEPKVYNPALMTPRNGSYPHNFSVKNTAATPSESANPEYSAYFTVLLPPCPTLPDDEQVPVKNIDPYGCSSLISSLNNNEGDINQEPYAEPKNPSSTFREKLERRKYQALSITKPSLKPRINRRGFLSKARRFFTPRLKHLESDRALPEQWENPFSLSLRPNQSWSPPRRPLQPLPRRGVSEPIYYRYSSESSSSESSENTEHRLRVAGSSSPSDPQFQGPLSYITPELGKRDNWTIFNNTPQSQQERTNNSFLVVSSRPQLHEVERDFYTISDKRQDQRRSTYTLERKSSRFQQASFQPRDPSHLHHSSKQDTRKRLSIGPQTLLETPVRNSDNLADKYTASTSQVWKQSFDDVEKQIETYLPELRRKYSLESLFEDDPKGERYFPGNSGAVRVSWEDFASGKRVESEQSRSRASSLYSLGPTSSTDCLETPADCCNKSGCSEVRPLNIRKLSDPGISSPSPQKASCRPLPSLPSHFENQSAQLQDIPPLQVRKNSLPIAGSRPPGTGLPQQPGSEPVRSLRTRDRYKSRKKQVVTIDKASQEGGALFLLESLDQSFAEPNDLRSLFFKGPKKGVANSGFDKRGDILPGRNASVTTNTRSESETGDWDKPDIKTTTCPNTPRQSSNGVTTKAFKSGHPSVTSKLVCERVRELTAASRNPFPEREGLFSRIPEPISITTDKRFSQLLSKWEQGHLLTGTGQSGSAHRHGLKQGTVLKKTKSVRFQAEATQECQSGKQEFEPSNNSFESVDDHEPVRESSDSVLNPKHPLFIELRREYELQPRTPHSLSATSSFSSFYSQSLDGSPCHRDSGTSNNTAGRLSLRRSKMDMLQIKPVEFNQIKGKAIEDARQMQASVIEAATKSGKEPPKYALLELIGKGTFGRVYKGKDMTSAAIVAVKIIDIDESDTLNPRNADSYSEFLKEVNALKLLSENQARNINHVIEALPVGKAMWMITEYCGGGSVATLMKPTAPGGLQEKWIIPILREVAEAIKWVHQAGIIHRDIKCANVLITEQGGVQLCDFGVAGTIETKLDKRSTIIGTPHWMAPELFDPNPSYGKEVDIWAFGSMIYEIATGLPPNVAKGIISYDRIGPYLKQHVPRLEGGNYSNELRGLVAFCLEEQPSARPSVEQVQKHPYIYNTSQRYPTSSLTQLVKAFKAWEDHGGARKSLFMIGGAPAMSEAIPNIPFDDGWNFSTTAAFDKEVYNVNAQDVYDVYGNNIELDAKFTQETSRPNPPKASRRRPPPEALAPLRAPLEKIFDPNTLSSYEENSRSHYGRPGPLPASDLPLRDDSAQTSIRDTMIDLGDHDPATGLSSFADMDTIRPERHDRDDNIQDNSSVQDFSRPPLSDPADVANNRKTQDWKFPTMVPPASADPEMSRFPSSYEPFQPPAMPGFGGSRPILTHHPTESAPGNFGNVPLIQGSSTRPDSMASMIDLDAALGPAPSIRPSTASSDVGSTTSEHTTSGNPFEFERHASMYQPVSTDQTEPYQSLDPDAPSHFPTTDGLNNLHDGSDFSASEAEGPGGTYTNGYGNTTQYDAQDLEYTAVKPPSRMAQSTIPATQSYTFDHFPPLETPPSSAVMSNRATKEEFQDEMTRMLNGMDGQLRAFRSVYENIPVTRAATYRNDRRDEDGTT</sequence>
<evidence type="ECO:0000256" key="1">
    <source>
        <dbReference type="ARBA" id="ARBA00008874"/>
    </source>
</evidence>
<feature type="compositionally biased region" description="Basic and acidic residues" evidence="11">
    <location>
        <begin position="365"/>
        <end position="379"/>
    </location>
</feature>
<keyword evidence="7 10" id="KW-0067">ATP-binding</keyword>
<dbReference type="FunFam" id="1.10.510.10:FF:000670">
    <property type="entry name" value="Serine/threonin protein kinase, putative"/>
    <property type="match status" value="1"/>
</dbReference>
<keyword evidence="14" id="KW-1185">Reference proteome</keyword>
<feature type="compositionally biased region" description="Basic and acidic residues" evidence="11">
    <location>
        <begin position="812"/>
        <end position="822"/>
    </location>
</feature>
<feature type="compositionally biased region" description="Polar residues" evidence="11">
    <location>
        <begin position="476"/>
        <end position="489"/>
    </location>
</feature>
<dbReference type="Gene3D" id="1.10.510.10">
    <property type="entry name" value="Transferase(Phosphotransferase) domain 1"/>
    <property type="match status" value="1"/>
</dbReference>
<dbReference type="SMART" id="SM00220">
    <property type="entry name" value="S_TKc"/>
    <property type="match status" value="1"/>
</dbReference>
<evidence type="ECO:0000256" key="10">
    <source>
        <dbReference type="PROSITE-ProRule" id="PRU10141"/>
    </source>
</evidence>
<evidence type="ECO:0000256" key="4">
    <source>
        <dbReference type="ARBA" id="ARBA00022679"/>
    </source>
</evidence>
<dbReference type="GO" id="GO:0004674">
    <property type="term" value="F:protein serine/threonine kinase activity"/>
    <property type="evidence" value="ECO:0007669"/>
    <property type="project" value="UniProtKB-KW"/>
</dbReference>
<evidence type="ECO:0000256" key="7">
    <source>
        <dbReference type="ARBA" id="ARBA00022840"/>
    </source>
</evidence>
<dbReference type="PROSITE" id="PS00107">
    <property type="entry name" value="PROTEIN_KINASE_ATP"/>
    <property type="match status" value="1"/>
</dbReference>
<dbReference type="PANTHER" id="PTHR48012:SF10">
    <property type="entry name" value="FI20177P1"/>
    <property type="match status" value="1"/>
</dbReference>
<evidence type="ECO:0000256" key="3">
    <source>
        <dbReference type="ARBA" id="ARBA00022527"/>
    </source>
</evidence>
<feature type="domain" description="Protein kinase" evidence="12">
    <location>
        <begin position="932"/>
        <end position="1199"/>
    </location>
</feature>
<feature type="region of interest" description="Disordered" evidence="11">
    <location>
        <begin position="1501"/>
        <end position="1595"/>
    </location>
</feature>
<comment type="catalytic activity">
    <reaction evidence="8">
        <text>L-threonyl-[protein] + ATP = O-phospho-L-threonyl-[protein] + ADP + H(+)</text>
        <dbReference type="Rhea" id="RHEA:46608"/>
        <dbReference type="Rhea" id="RHEA-COMP:11060"/>
        <dbReference type="Rhea" id="RHEA-COMP:11605"/>
        <dbReference type="ChEBI" id="CHEBI:15378"/>
        <dbReference type="ChEBI" id="CHEBI:30013"/>
        <dbReference type="ChEBI" id="CHEBI:30616"/>
        <dbReference type="ChEBI" id="CHEBI:61977"/>
        <dbReference type="ChEBI" id="CHEBI:456216"/>
        <dbReference type="EC" id="2.7.11.1"/>
    </reaction>
</comment>
<dbReference type="InterPro" id="IPR017441">
    <property type="entry name" value="Protein_kinase_ATP_BS"/>
</dbReference>
<evidence type="ECO:0000256" key="11">
    <source>
        <dbReference type="SAM" id="MobiDB-lite"/>
    </source>
</evidence>
<feature type="region of interest" description="Disordered" evidence="11">
    <location>
        <begin position="336"/>
        <end position="386"/>
    </location>
</feature>
<evidence type="ECO:0000256" key="8">
    <source>
        <dbReference type="ARBA" id="ARBA00047899"/>
    </source>
</evidence>
<dbReference type="GO" id="GO:0005524">
    <property type="term" value="F:ATP binding"/>
    <property type="evidence" value="ECO:0007669"/>
    <property type="project" value="UniProtKB-UniRule"/>
</dbReference>
<evidence type="ECO:0000259" key="12">
    <source>
        <dbReference type="PROSITE" id="PS50011"/>
    </source>
</evidence>
<feature type="compositionally biased region" description="Basic and acidic residues" evidence="11">
    <location>
        <begin position="336"/>
        <end position="353"/>
    </location>
</feature>
<dbReference type="STRING" id="5539.A0A3E2HSW0"/>
<keyword evidence="4" id="KW-0808">Transferase</keyword>
<feature type="non-terminal residue" evidence="13">
    <location>
        <position position="1695"/>
    </location>
</feature>
<keyword evidence="5 10" id="KW-0547">Nucleotide-binding</keyword>
<feature type="compositionally biased region" description="Polar residues" evidence="11">
    <location>
        <begin position="1508"/>
        <end position="1528"/>
    </location>
</feature>